<evidence type="ECO:0000256" key="1">
    <source>
        <dbReference type="SAM" id="Phobius"/>
    </source>
</evidence>
<accession>A0AAT9JKC6</accession>
<proteinExistence type="predicted"/>
<dbReference type="EMBL" id="BK068093">
    <property type="protein sequence ID" value="DBA55101.1"/>
    <property type="molecule type" value="Genomic_DNA"/>
</dbReference>
<feature type="transmembrane region" description="Helical" evidence="1">
    <location>
        <begin position="84"/>
        <end position="104"/>
    </location>
</feature>
<keyword evidence="1" id="KW-0812">Transmembrane</keyword>
<reference evidence="2" key="2">
    <citation type="submission" date="2024-05" db="EMBL/GenBank/DDBJ databases">
        <authorList>
            <person name="Matrishin C.B."/>
            <person name="Kauffman K.M."/>
        </authorList>
    </citation>
    <scope>NUCLEOTIDE SEQUENCE</scope>
</reference>
<evidence type="ECO:0000313" key="2">
    <source>
        <dbReference type="EMBL" id="DBA55101.1"/>
    </source>
</evidence>
<feature type="transmembrane region" description="Helical" evidence="1">
    <location>
        <begin position="30"/>
        <end position="48"/>
    </location>
</feature>
<feature type="transmembrane region" description="Helical" evidence="1">
    <location>
        <begin position="60"/>
        <end position="78"/>
    </location>
</feature>
<protein>
    <recommendedName>
        <fullName evidence="3">Transmembrane protein</fullName>
    </recommendedName>
</protein>
<keyword evidence="1" id="KW-1133">Transmembrane helix</keyword>
<name>A0AAT9JKC6_9CAUD</name>
<sequence length="107" mass="11349">MVCEKGTETVRTIAVPPPLYASTPTPLSGVFLRLGVVLGVGFGCSFLCRKKTKRDKKVGLGVVLGVVLGIVLCGLLGGVMHVEYAFLVCFWCLWGGVIQCFLLGNCA</sequence>
<organism evidence="2">
    <name type="scientific">Porphyromonas phage phage012a_381OKJP</name>
    <dbReference type="NCBI Taxonomy" id="3154102"/>
    <lineage>
        <taxon>Viruses</taxon>
        <taxon>Duplodnaviria</taxon>
        <taxon>Heunggongvirae</taxon>
        <taxon>Uroviricota</taxon>
        <taxon>Caudoviricetes</taxon>
        <taxon>Alisviridae</taxon>
        <taxon>Honmavirus</taxon>
        <taxon>Honmavirus pging00G</taxon>
    </lineage>
</organism>
<reference evidence="2" key="1">
    <citation type="journal article" date="2023" name="Microbiome">
        <title>Phages are unrecognized players in the ecology of the oral pathogen Porphyromonas gingivalis.</title>
        <authorList>
            <person name="Matrishin C.B."/>
            <person name="Haase E.M."/>
            <person name="Dewhirst F.E."/>
            <person name="Mark Welch J.L."/>
            <person name="Miranda-Sanchez F."/>
            <person name="Chen T."/>
            <person name="MacFarland D.C."/>
            <person name="Kauffman K.M."/>
        </authorList>
    </citation>
    <scope>NUCLEOTIDE SEQUENCE</scope>
</reference>
<evidence type="ECO:0008006" key="3">
    <source>
        <dbReference type="Google" id="ProtNLM"/>
    </source>
</evidence>
<keyword evidence="1" id="KW-0472">Membrane</keyword>